<evidence type="ECO:0000313" key="1">
    <source>
        <dbReference type="EMBL" id="RKP16877.1"/>
    </source>
</evidence>
<proteinExistence type="predicted"/>
<reference evidence="2" key="1">
    <citation type="journal article" date="2018" name="Nat. Microbiol.">
        <title>Leveraging single-cell genomics to expand the fungal tree of life.</title>
        <authorList>
            <person name="Ahrendt S.R."/>
            <person name="Quandt C.A."/>
            <person name="Ciobanu D."/>
            <person name="Clum A."/>
            <person name="Salamov A."/>
            <person name="Andreopoulos B."/>
            <person name="Cheng J.F."/>
            <person name="Woyke T."/>
            <person name="Pelin A."/>
            <person name="Henrissat B."/>
            <person name="Reynolds N.K."/>
            <person name="Benny G.L."/>
            <person name="Smith M.E."/>
            <person name="James T.Y."/>
            <person name="Grigoriev I.V."/>
        </authorList>
    </citation>
    <scope>NUCLEOTIDE SEQUENCE [LARGE SCALE GENOMIC DNA]</scope>
    <source>
        <strain evidence="2">CSF55</strain>
    </source>
</reference>
<dbReference type="AlphaFoldDB" id="A0A4P9YC52"/>
<name>A0A4P9YC52_ROZAC</name>
<evidence type="ECO:0000313" key="2">
    <source>
        <dbReference type="Proteomes" id="UP000281549"/>
    </source>
</evidence>
<organism evidence="1 2">
    <name type="scientific">Rozella allomycis (strain CSF55)</name>
    <dbReference type="NCBI Taxonomy" id="988480"/>
    <lineage>
        <taxon>Eukaryota</taxon>
        <taxon>Fungi</taxon>
        <taxon>Fungi incertae sedis</taxon>
        <taxon>Cryptomycota</taxon>
        <taxon>Cryptomycota incertae sedis</taxon>
        <taxon>Rozella</taxon>
    </lineage>
</organism>
<protein>
    <submittedName>
        <fullName evidence="1">Uncharacterized protein</fullName>
    </submittedName>
</protein>
<dbReference type="EMBL" id="ML006174">
    <property type="protein sequence ID" value="RKP16877.1"/>
    <property type="molecule type" value="Genomic_DNA"/>
</dbReference>
<accession>A0A4P9YC52</accession>
<gene>
    <name evidence="1" type="ORF">ROZALSC1DRAFT_24790</name>
</gene>
<sequence length="167" mass="19182">MYGENPIWNMGIFNSSNIRDITSYNIFNQDMVANLIQNQLKWKVCENREAKWEPLENITDCMEKSISKAYVDHIRRASWQLTQNKAQIVCFCAAPYSLPCVVPSPWGDTCSKVGYQTPDKAYTTPLTFINMNITTILDGSQRCYLSTDYAPVVRSEINVNIRIFGYL</sequence>
<dbReference type="Proteomes" id="UP000281549">
    <property type="component" value="Unassembled WGS sequence"/>
</dbReference>